<gene>
    <name evidence="2" type="ORF">DPMN_105393</name>
    <name evidence="3" type="ORF">DPMN_105483</name>
</gene>
<evidence type="ECO:0000313" key="3">
    <source>
        <dbReference type="EMBL" id="KAH3832204.1"/>
    </source>
</evidence>
<name>A0A9D4K399_DREPO</name>
<dbReference type="SUPFAM" id="SSF55770">
    <property type="entry name" value="Profilin (actin-binding protein)"/>
    <property type="match status" value="1"/>
</dbReference>
<dbReference type="AlphaFoldDB" id="A0A9D4K399"/>
<dbReference type="Gene3D" id="3.30.450.30">
    <property type="entry name" value="Dynein light chain 2a, cytoplasmic"/>
    <property type="match status" value="1"/>
</dbReference>
<proteinExistence type="predicted"/>
<dbReference type="GO" id="GO:0003779">
    <property type="term" value="F:actin binding"/>
    <property type="evidence" value="ECO:0007669"/>
    <property type="project" value="InterPro"/>
</dbReference>
<comment type="caution">
    <text evidence="3">The sequence shown here is derived from an EMBL/GenBank/DDBJ whole genome shotgun (WGS) entry which is preliminary data.</text>
</comment>
<dbReference type="Pfam" id="PF00235">
    <property type="entry name" value="Profilin"/>
    <property type="match status" value="1"/>
</dbReference>
<sequence>MATASASTSEPQQQPQLAPPKHPRMPAVMNWEESVNYFVSKGNISRVAIYDQGGKPLAGTPDLQFQDGDVRSIYNCVKLPLNVFHKYRFGLFLGAERFICFKVDSLTMIGVSRDSLYVAHLCDNVMILAFVALQGPETRVSCLGEVWTFAQELKSHMEVSQFVQ</sequence>
<dbReference type="InterPro" id="IPR036140">
    <property type="entry name" value="PFN_sf"/>
</dbReference>
<dbReference type="InterPro" id="IPR048278">
    <property type="entry name" value="PFN"/>
</dbReference>
<dbReference type="Proteomes" id="UP000828390">
    <property type="component" value="Unassembled WGS sequence"/>
</dbReference>
<evidence type="ECO:0000256" key="1">
    <source>
        <dbReference type="SAM" id="MobiDB-lite"/>
    </source>
</evidence>
<protein>
    <submittedName>
        <fullName evidence="3">Uncharacterized protein</fullName>
    </submittedName>
</protein>
<dbReference type="EMBL" id="JAIWYP010000004">
    <property type="protein sequence ID" value="KAH3832116.1"/>
    <property type="molecule type" value="Genomic_DNA"/>
</dbReference>
<feature type="compositionally biased region" description="Polar residues" evidence="1">
    <location>
        <begin position="1"/>
        <end position="16"/>
    </location>
</feature>
<keyword evidence="4" id="KW-1185">Reference proteome</keyword>
<dbReference type="EMBL" id="JAIWYP010000004">
    <property type="protein sequence ID" value="KAH3832204.1"/>
    <property type="molecule type" value="Genomic_DNA"/>
</dbReference>
<accession>A0A9D4K399</accession>
<evidence type="ECO:0000313" key="4">
    <source>
        <dbReference type="Proteomes" id="UP000828390"/>
    </source>
</evidence>
<feature type="region of interest" description="Disordered" evidence="1">
    <location>
        <begin position="1"/>
        <end position="24"/>
    </location>
</feature>
<reference evidence="3" key="2">
    <citation type="submission" date="2020-11" db="EMBL/GenBank/DDBJ databases">
        <authorList>
            <person name="McCartney M.A."/>
            <person name="Auch B."/>
            <person name="Kono T."/>
            <person name="Mallez S."/>
            <person name="Becker A."/>
            <person name="Gohl D.M."/>
            <person name="Silverstein K.A.T."/>
            <person name="Koren S."/>
            <person name="Bechman K.B."/>
            <person name="Herman A."/>
            <person name="Abrahante J.E."/>
            <person name="Garbe J."/>
        </authorList>
    </citation>
    <scope>NUCLEOTIDE SEQUENCE</scope>
    <source>
        <strain evidence="3">Duluth1</strain>
        <tissue evidence="3">Whole animal</tissue>
    </source>
</reference>
<reference evidence="3" key="1">
    <citation type="journal article" date="2019" name="bioRxiv">
        <title>The Genome of the Zebra Mussel, Dreissena polymorpha: A Resource for Invasive Species Research.</title>
        <authorList>
            <person name="McCartney M.A."/>
            <person name="Auch B."/>
            <person name="Kono T."/>
            <person name="Mallez S."/>
            <person name="Zhang Y."/>
            <person name="Obille A."/>
            <person name="Becker A."/>
            <person name="Abrahante J.E."/>
            <person name="Garbe J."/>
            <person name="Badalamenti J.P."/>
            <person name="Herman A."/>
            <person name="Mangelson H."/>
            <person name="Liachko I."/>
            <person name="Sullivan S."/>
            <person name="Sone E.D."/>
            <person name="Koren S."/>
            <person name="Silverstein K.A.T."/>
            <person name="Beckman K.B."/>
            <person name="Gohl D.M."/>
        </authorList>
    </citation>
    <scope>NUCLEOTIDE SEQUENCE</scope>
    <source>
        <strain evidence="3">Duluth1</strain>
        <tissue evidence="3">Whole animal</tissue>
    </source>
</reference>
<evidence type="ECO:0000313" key="2">
    <source>
        <dbReference type="EMBL" id="KAH3832116.1"/>
    </source>
</evidence>
<organism evidence="3 4">
    <name type="scientific">Dreissena polymorpha</name>
    <name type="common">Zebra mussel</name>
    <name type="synonym">Mytilus polymorpha</name>
    <dbReference type="NCBI Taxonomy" id="45954"/>
    <lineage>
        <taxon>Eukaryota</taxon>
        <taxon>Metazoa</taxon>
        <taxon>Spiralia</taxon>
        <taxon>Lophotrochozoa</taxon>
        <taxon>Mollusca</taxon>
        <taxon>Bivalvia</taxon>
        <taxon>Autobranchia</taxon>
        <taxon>Heteroconchia</taxon>
        <taxon>Euheterodonta</taxon>
        <taxon>Imparidentia</taxon>
        <taxon>Neoheterodontei</taxon>
        <taxon>Myida</taxon>
        <taxon>Dreissenoidea</taxon>
        <taxon>Dreissenidae</taxon>
        <taxon>Dreissena</taxon>
    </lineage>
</organism>